<dbReference type="InterPro" id="IPR017703">
    <property type="entry name" value="YgfZ/GCV_T_CS"/>
</dbReference>
<dbReference type="EMBL" id="JACVEW010000004">
    <property type="protein sequence ID" value="MBP0047799.1"/>
    <property type="molecule type" value="Genomic_DNA"/>
</dbReference>
<dbReference type="PANTHER" id="PTHR22602:SF0">
    <property type="entry name" value="TRANSFERASE CAF17, MITOCHONDRIAL-RELATED"/>
    <property type="match status" value="1"/>
</dbReference>
<dbReference type="SUPFAM" id="SSF103025">
    <property type="entry name" value="Folate-binding domain"/>
    <property type="match status" value="1"/>
</dbReference>
<dbReference type="NCBIfam" id="TIGR03317">
    <property type="entry name" value="ygfZ_signature"/>
    <property type="match status" value="1"/>
</dbReference>
<name>A0ABS3Z7V9_9GAMM</name>
<evidence type="ECO:0000313" key="2">
    <source>
        <dbReference type="Proteomes" id="UP000810171"/>
    </source>
</evidence>
<evidence type="ECO:0000313" key="1">
    <source>
        <dbReference type="EMBL" id="MBP0047799.1"/>
    </source>
</evidence>
<comment type="caution">
    <text evidence="1">The sequence shown here is derived from an EMBL/GenBank/DDBJ whole genome shotgun (WGS) entry which is preliminary data.</text>
</comment>
<accession>A0ABS3Z7V9</accession>
<dbReference type="Proteomes" id="UP000810171">
    <property type="component" value="Unassembled WGS sequence"/>
</dbReference>
<dbReference type="Gene3D" id="3.30.70.1400">
    <property type="entry name" value="Aminomethyltransferase beta-barrel domains"/>
    <property type="match status" value="1"/>
</dbReference>
<dbReference type="PANTHER" id="PTHR22602">
    <property type="entry name" value="TRANSFERASE CAF17, MITOCHONDRIAL-RELATED"/>
    <property type="match status" value="1"/>
</dbReference>
<reference evidence="1 2" key="1">
    <citation type="submission" date="2020-09" db="EMBL/GenBank/DDBJ databases">
        <authorList>
            <person name="Tanuku N.R.S."/>
        </authorList>
    </citation>
    <scope>NUCLEOTIDE SEQUENCE [LARGE SCALE GENOMIC DNA]</scope>
    <source>
        <strain evidence="1 2">AK62</strain>
    </source>
</reference>
<sequence>MHAHWQEWLNRPGVEVAGDQIITTPEADSETRSVPLTGYGIIRVSGPDAHKFLQGQLSCDLAEVDRAGHLPGAHCNIKGHIHSLYQVIHAAEDTYWLRTRLDLIDDALALLKKYIIFSKAEAELASDLLGVGLCGPDSQALASGLKVDGSVAIAHSDRLAELWLPATHLDDTLDALQPDAPLGPSNAWELEAVNAAIPELYPATREAFIPQMINLQEFKGVSFSKGCYTGQEIVTRLQHRGQLKRPMYLAEVVTEQAPAPGDAVASDNKSNAGQIVRVAQTDNSTYRVLAVAIKSEAEESTLHLDDEQGPALSLLPLPYSLDPSLFVSKR</sequence>
<dbReference type="Gene3D" id="2.40.30.160">
    <property type="match status" value="1"/>
</dbReference>
<protein>
    <submittedName>
        <fullName evidence="1">Folate-binding protein YgfZ</fullName>
    </submittedName>
</protein>
<keyword evidence="2" id="KW-1185">Reference proteome</keyword>
<dbReference type="RefSeq" id="WP_209286419.1">
    <property type="nucleotide sequence ID" value="NZ_JACVEW010000004.1"/>
</dbReference>
<dbReference type="InterPro" id="IPR029043">
    <property type="entry name" value="GcvT/YgfZ_C"/>
</dbReference>
<dbReference type="InterPro" id="IPR045179">
    <property type="entry name" value="YgfZ/GcvT"/>
</dbReference>
<organism evidence="1 2">
    <name type="scientific">Marinobacterium alkalitolerans</name>
    <dbReference type="NCBI Taxonomy" id="1542925"/>
    <lineage>
        <taxon>Bacteria</taxon>
        <taxon>Pseudomonadati</taxon>
        <taxon>Pseudomonadota</taxon>
        <taxon>Gammaproteobacteria</taxon>
        <taxon>Oceanospirillales</taxon>
        <taxon>Oceanospirillaceae</taxon>
        <taxon>Marinobacterium</taxon>
    </lineage>
</organism>
<dbReference type="SUPFAM" id="SSF101790">
    <property type="entry name" value="Aminomethyltransferase beta-barrel domain"/>
    <property type="match status" value="1"/>
</dbReference>
<gene>
    <name evidence="1" type="ORF">H9C73_03545</name>
</gene>
<proteinExistence type="predicted"/>